<sequence length="101" mass="11449">MTFDITTYHFYQKLIQLPFVEKIILFGSRANGTFRPKSDIDIAIFCPSADTYQWNEVLNIIEDADTLLSIDCINLNDLPSNSSLKATIEANGIVIYEKIKS</sequence>
<reference evidence="2 3" key="1">
    <citation type="journal article" date="2014" name="FEMS Microbiol. Lett.">
        <title>Draft genome sequences of three Holospora species (Holospora obtusa, Holospora undulata, and Holospora elegans), endonuclear symbiotic bacteria of the ciliate Paramecium caudatum.</title>
        <authorList>
            <person name="Dohra H."/>
            <person name="Tanaka K."/>
            <person name="Suzuki T."/>
            <person name="Fujishima M."/>
            <person name="Suzuki H."/>
        </authorList>
    </citation>
    <scope>NUCLEOTIDE SEQUENCE [LARGE SCALE GENOMIC DNA]</scope>
    <source>
        <strain evidence="2 3">F1</strain>
    </source>
</reference>
<dbReference type="Proteomes" id="UP000019112">
    <property type="component" value="Unassembled WGS sequence"/>
</dbReference>
<organism evidence="2 3">
    <name type="scientific">Holospora obtusa F1</name>
    <dbReference type="NCBI Taxonomy" id="1399147"/>
    <lineage>
        <taxon>Bacteria</taxon>
        <taxon>Pseudomonadati</taxon>
        <taxon>Pseudomonadota</taxon>
        <taxon>Alphaproteobacteria</taxon>
        <taxon>Holosporales</taxon>
        <taxon>Holosporaceae</taxon>
        <taxon>Holospora</taxon>
    </lineage>
</organism>
<dbReference type="SUPFAM" id="SSF81301">
    <property type="entry name" value="Nucleotidyltransferase"/>
    <property type="match status" value="1"/>
</dbReference>
<dbReference type="AlphaFoldDB" id="W6TE20"/>
<dbReference type="InterPro" id="IPR043519">
    <property type="entry name" value="NT_sf"/>
</dbReference>
<dbReference type="GO" id="GO:0016740">
    <property type="term" value="F:transferase activity"/>
    <property type="evidence" value="ECO:0007669"/>
    <property type="project" value="UniProtKB-KW"/>
</dbReference>
<proteinExistence type="predicted"/>
<name>W6TE20_HOLOB</name>
<evidence type="ECO:0000259" key="1">
    <source>
        <dbReference type="Pfam" id="PF18765"/>
    </source>
</evidence>
<comment type="caution">
    <text evidence="2">The sequence shown here is derived from an EMBL/GenBank/DDBJ whole genome shotgun (WGS) entry which is preliminary data.</text>
</comment>
<dbReference type="CDD" id="cd05403">
    <property type="entry name" value="NT_KNTase_like"/>
    <property type="match status" value="1"/>
</dbReference>
<dbReference type="Gene3D" id="3.30.460.10">
    <property type="entry name" value="Beta Polymerase, domain 2"/>
    <property type="match status" value="1"/>
</dbReference>
<feature type="domain" description="Polymerase beta nucleotidyltransferase" evidence="1">
    <location>
        <begin position="16"/>
        <end position="98"/>
    </location>
</feature>
<evidence type="ECO:0000313" key="2">
    <source>
        <dbReference type="EMBL" id="ETZ07141.1"/>
    </source>
</evidence>
<dbReference type="Pfam" id="PF18765">
    <property type="entry name" value="Polbeta"/>
    <property type="match status" value="1"/>
</dbReference>
<protein>
    <submittedName>
        <fullName evidence="2">Nucleotidyltransferase</fullName>
    </submittedName>
</protein>
<dbReference type="RefSeq" id="WP_021827581.1">
    <property type="nucleotide sequence ID" value="NZ_AWTR02000062.1"/>
</dbReference>
<dbReference type="InterPro" id="IPR041633">
    <property type="entry name" value="Polbeta"/>
</dbReference>
<dbReference type="STRING" id="1399147.P618_200684"/>
<keyword evidence="3" id="KW-1185">Reference proteome</keyword>
<evidence type="ECO:0000313" key="3">
    <source>
        <dbReference type="Proteomes" id="UP000019112"/>
    </source>
</evidence>
<dbReference type="eggNOG" id="COG1708">
    <property type="taxonomic scope" value="Bacteria"/>
</dbReference>
<accession>W6TE20</accession>
<dbReference type="EMBL" id="AWTR02000062">
    <property type="protein sequence ID" value="ETZ07141.1"/>
    <property type="molecule type" value="Genomic_DNA"/>
</dbReference>
<gene>
    <name evidence="2" type="ORF">P618_200684</name>
</gene>
<dbReference type="OrthoDB" id="5899752at2"/>